<reference evidence="2" key="1">
    <citation type="journal article" date="2009" name="Environ. Microbiol.">
        <title>Contribution of mobile genetic elements to Desulfovibrio vulgaris genome plasticity.</title>
        <authorList>
            <person name="Walker C.B."/>
            <person name="Stolyar S."/>
            <person name="Chivian D."/>
            <person name="Pinel N."/>
            <person name="Gabster J.A."/>
            <person name="Dehal P.S."/>
            <person name="He Z."/>
            <person name="Yang Z.K."/>
            <person name="Yen H.C."/>
            <person name="Zhou J."/>
            <person name="Wall J.D."/>
            <person name="Hazen T.C."/>
            <person name="Arkin A.P."/>
            <person name="Stahl D.A."/>
        </authorList>
    </citation>
    <scope>NUCLEOTIDE SEQUENCE [LARGE SCALE GENOMIC DNA]</scope>
    <source>
        <strain evidence="2">DP4</strain>
    </source>
</reference>
<dbReference type="AlphaFoldDB" id="A0A0H3A6J0"/>
<evidence type="ECO:0000313" key="1">
    <source>
        <dbReference type="EMBL" id="ABM27677.1"/>
    </source>
</evidence>
<accession>A0A0H3A6J0</accession>
<organism evidence="1 2">
    <name type="scientific">Nitratidesulfovibrio vulgaris (strain DP4)</name>
    <name type="common">Desulfovibrio vulgaris</name>
    <dbReference type="NCBI Taxonomy" id="391774"/>
    <lineage>
        <taxon>Bacteria</taxon>
        <taxon>Pseudomonadati</taxon>
        <taxon>Thermodesulfobacteriota</taxon>
        <taxon>Desulfovibrionia</taxon>
        <taxon>Desulfovibrionales</taxon>
        <taxon>Desulfovibrionaceae</taxon>
        <taxon>Nitratidesulfovibrio</taxon>
    </lineage>
</organism>
<dbReference type="HOGENOM" id="CLU_1413168_0_0_7"/>
<gene>
    <name evidence="1" type="ordered locus">Dvul_0654</name>
</gene>
<sequence length="191" mass="20478">MSDVIAECRGVHAGMRGYRVVPARRCHLREVLPRLRKTDASEMEQASGRAAQAAAARAFALSPVRWAMLHDGRCIALGGARPYAQFPGVAAVWLYGTPALDRAGRALARLAPLFAARLRAVWPVLVNVLSPAQLAAYPAMERWLARCGLFLAPVRPVGAEGALMHPCMTGGVTPCAEISGGPSWARLCRRA</sequence>
<proteinExistence type="predicted"/>
<dbReference type="RefSeq" id="WP_011791751.1">
    <property type="nucleotide sequence ID" value="NC_008751.1"/>
</dbReference>
<protein>
    <submittedName>
        <fullName evidence="1">Uncharacterized protein</fullName>
    </submittedName>
</protein>
<name>A0A0H3A6J0_NITV4</name>
<dbReference type="KEGG" id="dvl:Dvul_0654"/>
<evidence type="ECO:0000313" key="2">
    <source>
        <dbReference type="Proteomes" id="UP000009173"/>
    </source>
</evidence>
<dbReference type="EMBL" id="CP000527">
    <property type="protein sequence ID" value="ABM27677.1"/>
    <property type="molecule type" value="Genomic_DNA"/>
</dbReference>
<dbReference type="Proteomes" id="UP000009173">
    <property type="component" value="Chromosome"/>
</dbReference>